<dbReference type="EMBL" id="BMMV01000007">
    <property type="protein sequence ID" value="GGJ93566.1"/>
    <property type="molecule type" value="Genomic_DNA"/>
</dbReference>
<evidence type="ECO:0000313" key="2">
    <source>
        <dbReference type="EMBL" id="GGJ93566.1"/>
    </source>
</evidence>
<comment type="caution">
    <text evidence="2">The sequence shown here is derived from an EMBL/GenBank/DDBJ whole genome shotgun (WGS) entry which is preliminary data.</text>
</comment>
<feature type="region of interest" description="Disordered" evidence="1">
    <location>
        <begin position="1"/>
        <end position="28"/>
    </location>
</feature>
<accession>A0ABQ2E788</accession>
<evidence type="ECO:0000313" key="3">
    <source>
        <dbReference type="Proteomes" id="UP000660265"/>
    </source>
</evidence>
<keyword evidence="3" id="KW-1185">Reference proteome</keyword>
<protein>
    <submittedName>
        <fullName evidence="2">Uncharacterized protein</fullName>
    </submittedName>
</protein>
<name>A0ABQ2E788_9ACTN</name>
<dbReference type="Proteomes" id="UP000660265">
    <property type="component" value="Unassembled WGS sequence"/>
</dbReference>
<organism evidence="2 3">
    <name type="scientific">Streptomyces camponoticapitis</name>
    <dbReference type="NCBI Taxonomy" id="1616125"/>
    <lineage>
        <taxon>Bacteria</taxon>
        <taxon>Bacillati</taxon>
        <taxon>Actinomycetota</taxon>
        <taxon>Actinomycetes</taxon>
        <taxon>Kitasatosporales</taxon>
        <taxon>Streptomycetaceae</taxon>
        <taxon>Streptomyces</taxon>
    </lineage>
</organism>
<reference evidence="3" key="1">
    <citation type="journal article" date="2019" name="Int. J. Syst. Evol. Microbiol.">
        <title>The Global Catalogue of Microorganisms (GCM) 10K type strain sequencing project: providing services to taxonomists for standard genome sequencing and annotation.</title>
        <authorList>
            <consortium name="The Broad Institute Genomics Platform"/>
            <consortium name="The Broad Institute Genome Sequencing Center for Infectious Disease"/>
            <person name="Wu L."/>
            <person name="Ma J."/>
        </authorList>
    </citation>
    <scope>NUCLEOTIDE SEQUENCE [LARGE SCALE GENOMIC DNA]</scope>
    <source>
        <strain evidence="3">CGMCC 4.7275</strain>
    </source>
</reference>
<sequence>MRTVQQPAGGQSLHVPARGDGRDTQSLGEIRHPYGAALTHQIQQSVMTFGGTFAHGGSPSGG</sequence>
<gene>
    <name evidence="2" type="ORF">GCM10011583_26290</name>
</gene>
<proteinExistence type="predicted"/>
<evidence type="ECO:0000256" key="1">
    <source>
        <dbReference type="SAM" id="MobiDB-lite"/>
    </source>
</evidence>